<dbReference type="PANTHER" id="PTHR11062">
    <property type="entry name" value="EXOSTOSIN HEPARAN SULFATE GLYCOSYLTRANSFERASE -RELATED"/>
    <property type="match status" value="1"/>
</dbReference>
<evidence type="ECO:0000256" key="3">
    <source>
        <dbReference type="ARBA" id="ARBA00022968"/>
    </source>
</evidence>
<name>A0A9D4ZQJ1_ADICA</name>
<organism evidence="7 8">
    <name type="scientific">Adiantum capillus-veneris</name>
    <name type="common">Maidenhair fern</name>
    <dbReference type="NCBI Taxonomy" id="13818"/>
    <lineage>
        <taxon>Eukaryota</taxon>
        <taxon>Viridiplantae</taxon>
        <taxon>Streptophyta</taxon>
        <taxon>Embryophyta</taxon>
        <taxon>Tracheophyta</taxon>
        <taxon>Polypodiopsida</taxon>
        <taxon>Polypodiidae</taxon>
        <taxon>Polypodiales</taxon>
        <taxon>Pteridineae</taxon>
        <taxon>Pteridaceae</taxon>
        <taxon>Vittarioideae</taxon>
        <taxon>Adiantum</taxon>
    </lineage>
</organism>
<evidence type="ECO:0000256" key="4">
    <source>
        <dbReference type="ARBA" id="ARBA00023034"/>
    </source>
</evidence>
<feature type="compositionally biased region" description="Basic and acidic residues" evidence="5">
    <location>
        <begin position="81"/>
        <end position="103"/>
    </location>
</feature>
<dbReference type="GO" id="GO:0000139">
    <property type="term" value="C:Golgi membrane"/>
    <property type="evidence" value="ECO:0007669"/>
    <property type="project" value="UniProtKB-SubCell"/>
</dbReference>
<evidence type="ECO:0000259" key="6">
    <source>
        <dbReference type="Pfam" id="PF03016"/>
    </source>
</evidence>
<reference evidence="7" key="1">
    <citation type="submission" date="2021-01" db="EMBL/GenBank/DDBJ databases">
        <title>Adiantum capillus-veneris genome.</title>
        <authorList>
            <person name="Fang Y."/>
            <person name="Liao Q."/>
        </authorList>
    </citation>
    <scope>NUCLEOTIDE SEQUENCE</scope>
    <source>
        <strain evidence="7">H3</strain>
        <tissue evidence="7">Leaf</tissue>
    </source>
</reference>
<sequence>MALVLLSFYISKGGEHDPSLLSNQHVNGHLNLLRSRQLDTPALRSPYDQASIAGPASRSPTTKSDGRPKISASHHLQSPPSKDDPKPQKSEGLHSQKEKSQNHHNCEGKYVYLYKLPPEFNDDLVEKCGRKTGIWVPLCGNLNNNGYGPSIPNNSFYLNQSNIDSLIELEPPHAWYRTEQFSLEVIFHERLRKGYPCLTEDMEVASAFYIPYYAALDTAFTLFTPHLATRDRLAQRLIGWLSGNEVWKNFQGIKKHFMVLGRISWDLSRLEEVAEGWGSSLLSQVELSNVTMLLIERRPWASNEIAIPYPTSFHPSSSSDVELWQEKLRERMSKRSKLLSSFIGSTSRGTEWSKMLRVVLATQCNQVGANTCQEYKCGDGNSGTLDCARNPEHVNALFLSSTFCLQPSGDSPTRKGIFDSLLAGCIPVLFTESSAYNQYLWHLPQNGSLYSVLFNGDDVIHGKVDIFASLASIANDTQRVHRMQEEIINMVPHIVYALSSTNHNSSGTTFHDAVDLALESLLTGTAIPVM</sequence>
<dbReference type="InterPro" id="IPR040911">
    <property type="entry name" value="Exostosin_GT47"/>
</dbReference>
<evidence type="ECO:0000313" key="7">
    <source>
        <dbReference type="EMBL" id="KAI5082211.1"/>
    </source>
</evidence>
<gene>
    <name evidence="7" type="ORF">GOP47_0001954</name>
</gene>
<feature type="region of interest" description="Disordered" evidence="5">
    <location>
        <begin position="46"/>
        <end position="103"/>
    </location>
</feature>
<evidence type="ECO:0000256" key="5">
    <source>
        <dbReference type="SAM" id="MobiDB-lite"/>
    </source>
</evidence>
<keyword evidence="3" id="KW-0735">Signal-anchor</keyword>
<protein>
    <recommendedName>
        <fullName evidence="6">Exostosin GT47 domain-containing protein</fullName>
    </recommendedName>
</protein>
<dbReference type="Pfam" id="PF03016">
    <property type="entry name" value="Exostosin_GT47"/>
    <property type="match status" value="1"/>
</dbReference>
<evidence type="ECO:0000313" key="8">
    <source>
        <dbReference type="Proteomes" id="UP000886520"/>
    </source>
</evidence>
<comment type="similarity">
    <text evidence="2">Belongs to the glycosyltransferase 47 family.</text>
</comment>
<dbReference type="Proteomes" id="UP000886520">
    <property type="component" value="Chromosome 2"/>
</dbReference>
<feature type="domain" description="Exostosin GT47" evidence="6">
    <location>
        <begin position="106"/>
        <end position="454"/>
    </location>
</feature>
<dbReference type="EMBL" id="JABFUD020000003">
    <property type="protein sequence ID" value="KAI5082211.1"/>
    <property type="molecule type" value="Genomic_DNA"/>
</dbReference>
<dbReference type="PANTHER" id="PTHR11062:SF375">
    <property type="entry name" value="EXOSTOSIN GT47 DOMAIN-CONTAINING PROTEIN"/>
    <property type="match status" value="1"/>
</dbReference>
<proteinExistence type="inferred from homology"/>
<dbReference type="InterPro" id="IPR004263">
    <property type="entry name" value="Exostosin"/>
</dbReference>
<dbReference type="GO" id="GO:0016757">
    <property type="term" value="F:glycosyltransferase activity"/>
    <property type="evidence" value="ECO:0007669"/>
    <property type="project" value="InterPro"/>
</dbReference>
<keyword evidence="8" id="KW-1185">Reference proteome</keyword>
<comment type="subcellular location">
    <subcellularLocation>
        <location evidence="1">Golgi apparatus membrane</location>
        <topology evidence="1">Single-pass type II membrane protein</topology>
    </subcellularLocation>
</comment>
<dbReference type="OrthoDB" id="1924787at2759"/>
<evidence type="ECO:0000256" key="1">
    <source>
        <dbReference type="ARBA" id="ARBA00004323"/>
    </source>
</evidence>
<keyword evidence="4" id="KW-0333">Golgi apparatus</keyword>
<keyword evidence="3" id="KW-0812">Transmembrane</keyword>
<accession>A0A9D4ZQJ1</accession>
<evidence type="ECO:0000256" key="2">
    <source>
        <dbReference type="ARBA" id="ARBA00010271"/>
    </source>
</evidence>
<comment type="caution">
    <text evidence="7">The sequence shown here is derived from an EMBL/GenBank/DDBJ whole genome shotgun (WGS) entry which is preliminary data.</text>
</comment>
<dbReference type="AlphaFoldDB" id="A0A9D4ZQJ1"/>